<dbReference type="AlphaFoldDB" id="A0A1J8Q720"/>
<accession>A0A1J8Q720</accession>
<keyword evidence="2" id="KW-1185">Reference proteome</keyword>
<dbReference type="EMBL" id="LVVM01002333">
    <property type="protein sequence ID" value="OJA16829.1"/>
    <property type="molecule type" value="Genomic_DNA"/>
</dbReference>
<proteinExistence type="predicted"/>
<feature type="non-terminal residue" evidence="1">
    <location>
        <position position="101"/>
    </location>
</feature>
<dbReference type="STRING" id="180088.A0A1J8Q720"/>
<evidence type="ECO:0000313" key="2">
    <source>
        <dbReference type="Proteomes" id="UP000183567"/>
    </source>
</evidence>
<evidence type="ECO:0008006" key="3">
    <source>
        <dbReference type="Google" id="ProtNLM"/>
    </source>
</evidence>
<sequence>MLRAGKWTVTKKAIIELYEEEINALYEKVEGSTRAGIGVPLPMDWIVEEAESWLMIHAVAVNAGKAVHPDIDLFAQGFDSLSATFLKNRIIGSLLSSSDCQ</sequence>
<name>A0A1J8Q720_9AGAM</name>
<gene>
    <name evidence="1" type="ORF">AZE42_12046</name>
</gene>
<evidence type="ECO:0000313" key="1">
    <source>
        <dbReference type="EMBL" id="OJA16829.1"/>
    </source>
</evidence>
<comment type="caution">
    <text evidence="1">The sequence shown here is derived from an EMBL/GenBank/DDBJ whole genome shotgun (WGS) entry which is preliminary data.</text>
</comment>
<dbReference type="OrthoDB" id="429813at2759"/>
<reference evidence="1 2" key="1">
    <citation type="submission" date="2016-03" db="EMBL/GenBank/DDBJ databases">
        <title>Comparative genomics of the ectomycorrhizal sister species Rhizopogon vinicolor and Rhizopogon vesiculosus (Basidiomycota: Boletales) reveals a divergence of the mating type B locus.</title>
        <authorList>
            <person name="Mujic A.B."/>
            <person name="Kuo A."/>
            <person name="Tritt A."/>
            <person name="Lipzen A."/>
            <person name="Chen C."/>
            <person name="Johnson J."/>
            <person name="Sharma A."/>
            <person name="Barry K."/>
            <person name="Grigoriev I.V."/>
            <person name="Spatafora J.W."/>
        </authorList>
    </citation>
    <scope>NUCLEOTIDE SEQUENCE [LARGE SCALE GENOMIC DNA]</scope>
    <source>
        <strain evidence="1 2">AM-OR11-056</strain>
    </source>
</reference>
<protein>
    <recommendedName>
        <fullName evidence="3">Carrier domain-containing protein</fullName>
    </recommendedName>
</protein>
<dbReference type="Proteomes" id="UP000183567">
    <property type="component" value="Unassembled WGS sequence"/>
</dbReference>
<organism evidence="1 2">
    <name type="scientific">Rhizopogon vesiculosus</name>
    <dbReference type="NCBI Taxonomy" id="180088"/>
    <lineage>
        <taxon>Eukaryota</taxon>
        <taxon>Fungi</taxon>
        <taxon>Dikarya</taxon>
        <taxon>Basidiomycota</taxon>
        <taxon>Agaricomycotina</taxon>
        <taxon>Agaricomycetes</taxon>
        <taxon>Agaricomycetidae</taxon>
        <taxon>Boletales</taxon>
        <taxon>Suillineae</taxon>
        <taxon>Rhizopogonaceae</taxon>
        <taxon>Rhizopogon</taxon>
    </lineage>
</organism>